<name>A9HMZ9_GLUDA</name>
<comment type="similarity">
    <text evidence="1">Belongs to the PhzF family.</text>
</comment>
<keyword evidence="4" id="KW-1185">Reference proteome</keyword>
<dbReference type="Gene3D" id="3.10.310.10">
    <property type="entry name" value="Diaminopimelate Epimerase, Chain A, domain 1"/>
    <property type="match status" value="2"/>
</dbReference>
<evidence type="ECO:0000256" key="1">
    <source>
        <dbReference type="ARBA" id="ARBA00008270"/>
    </source>
</evidence>
<dbReference type="EMBL" id="AM889285">
    <property type="protein sequence ID" value="CAP56373.1"/>
    <property type="molecule type" value="Genomic_DNA"/>
</dbReference>
<protein>
    <submittedName>
        <fullName evidence="3">Putative phenazine-like biosynthesis protein</fullName>
    </submittedName>
</protein>
<gene>
    <name evidence="3" type="ordered locus">GDI2430</name>
</gene>
<evidence type="ECO:0000313" key="4">
    <source>
        <dbReference type="Proteomes" id="UP000001176"/>
    </source>
</evidence>
<evidence type="ECO:0000313" key="3">
    <source>
        <dbReference type="EMBL" id="CAP56373.1"/>
    </source>
</evidence>
<dbReference type="PANTHER" id="PTHR13774:SF32">
    <property type="entry name" value="ANTISENSE-ENHANCING SEQUENCE 1"/>
    <property type="match status" value="1"/>
</dbReference>
<accession>A9HMZ9</accession>
<dbReference type="GO" id="GO:0016853">
    <property type="term" value="F:isomerase activity"/>
    <property type="evidence" value="ECO:0007669"/>
    <property type="project" value="TreeGrafter"/>
</dbReference>
<proteinExistence type="inferred from homology"/>
<dbReference type="SUPFAM" id="SSF54506">
    <property type="entry name" value="Diaminopimelate epimerase-like"/>
    <property type="match status" value="1"/>
</dbReference>
<dbReference type="KEGG" id="gdi:GDI2430"/>
<dbReference type="Proteomes" id="UP000001176">
    <property type="component" value="Chromosome"/>
</dbReference>
<reference evidence="3 4" key="1">
    <citation type="journal article" date="2009" name="BMC Genomics">
        <title>Complete genome sequence of the sugarcane nitrogen-fixing endophyte Gluconacetobacter diazotrophicus Pal5.</title>
        <authorList>
            <person name="Bertalan M."/>
            <person name="Albano R."/>
            <person name="Padua V."/>
            <person name="Rouws L."/>
            <person name="Rojas C."/>
            <person name="Hemerly A."/>
            <person name="Teixeira K."/>
            <person name="Schwab S."/>
            <person name="Araujo J."/>
            <person name="Oliveira A."/>
            <person name="Franca L."/>
            <person name="Magalhaes V."/>
            <person name="Alqueres S."/>
            <person name="Cardoso A."/>
            <person name="Almeida W."/>
            <person name="Loureiro M.M."/>
            <person name="Nogueira E."/>
            <person name="Cidade D."/>
            <person name="Oliveira D."/>
            <person name="Simao T."/>
            <person name="Macedo J."/>
            <person name="Valadao A."/>
            <person name="Dreschsel M."/>
            <person name="Freitas F."/>
            <person name="Vidal M."/>
            <person name="Guedes H."/>
            <person name="Rodrigues E."/>
            <person name="Meneses C."/>
            <person name="Brioso P."/>
            <person name="Pozzer L."/>
            <person name="Figueiredo D."/>
            <person name="Montano H."/>
            <person name="Junior J."/>
            <person name="Filho G."/>
            <person name="Flores V."/>
            <person name="Ferreira B."/>
            <person name="Branco A."/>
            <person name="Gonzalez P."/>
            <person name="Guillobel H."/>
            <person name="Lemos M."/>
            <person name="Seibel L."/>
            <person name="Macedo J."/>
            <person name="Alves-Ferreira M."/>
            <person name="Sachetto-Martins G."/>
            <person name="Coelho A."/>
            <person name="Santos E."/>
            <person name="Amaral G."/>
            <person name="Neves A."/>
            <person name="Pacheco A.B."/>
            <person name="Carvalho D."/>
            <person name="Lery L."/>
            <person name="Bisch P."/>
            <person name="Rossle S.C."/>
            <person name="Urmenyi T."/>
            <person name="Kruger W.V."/>
            <person name="Martins O."/>
            <person name="Baldani J.I."/>
            <person name="Ferreira P.C."/>
        </authorList>
    </citation>
    <scope>NUCLEOTIDE SEQUENCE [LARGE SCALE GENOMIC DNA]</scope>
    <source>
        <strain evidence="4">ATCC 49037 / DSM 5601 / CCUG 37298 / CIP 103539 / LMG 7603 / PAl5</strain>
    </source>
</reference>
<dbReference type="InterPro" id="IPR003719">
    <property type="entry name" value="Phenazine_PhzF-like"/>
</dbReference>
<dbReference type="NCBIfam" id="TIGR00654">
    <property type="entry name" value="PhzF_family"/>
    <property type="match status" value="1"/>
</dbReference>
<dbReference type="PIRSF" id="PIRSF016184">
    <property type="entry name" value="PhzC_PhzF"/>
    <property type="match status" value="1"/>
</dbReference>
<dbReference type="AlphaFoldDB" id="A9HMZ9"/>
<feature type="active site" evidence="2">
    <location>
        <position position="57"/>
    </location>
</feature>
<dbReference type="GO" id="GO:0005737">
    <property type="term" value="C:cytoplasm"/>
    <property type="evidence" value="ECO:0007669"/>
    <property type="project" value="TreeGrafter"/>
</dbReference>
<evidence type="ECO:0000256" key="2">
    <source>
        <dbReference type="PIRSR" id="PIRSR016184-1"/>
    </source>
</evidence>
<organism evidence="3 4">
    <name type="scientific">Gluconacetobacter diazotrophicus (strain ATCC 49037 / DSM 5601 / CCUG 37298 / CIP 103539 / LMG 7603 / PAl5)</name>
    <dbReference type="NCBI Taxonomy" id="272568"/>
    <lineage>
        <taxon>Bacteria</taxon>
        <taxon>Pseudomonadati</taxon>
        <taxon>Pseudomonadota</taxon>
        <taxon>Alphaproteobacteria</taxon>
        <taxon>Acetobacterales</taxon>
        <taxon>Acetobacteraceae</taxon>
        <taxon>Gluconacetobacter</taxon>
    </lineage>
</organism>
<dbReference type="Pfam" id="PF02567">
    <property type="entry name" value="PhzC-PhzF"/>
    <property type="match status" value="1"/>
</dbReference>
<sequence>MDGMGIGNSNMTEFAFRQVDVFAARPLKGNPLAVVIGADGLSDGQMAAFANWMNLSETTFLLKPTRPDADYRVRIFTPHQELPFAGHPTLGSCHVWLSMGGVPQGRDVVQDCAAGLVRIRRDGDRLAFAAPTLRRAGPVGAEVLAAVTRGLNLPPDAVVASNWVDNGPGWVAVMLRGRADVLAVRPDFRALGDLQVGIVAPWDKAVDGDGAQFEVRGICGGVDGFEDPVTGSLNAGLAIWMIGSGLAPPAYVASQGAALGRMGRVTVTRIGSDIWIGGETVTRIEGRVTIPDL</sequence>
<dbReference type="PANTHER" id="PTHR13774">
    <property type="entry name" value="PHENAZINE BIOSYNTHESIS PROTEIN"/>
    <property type="match status" value="1"/>
</dbReference>